<evidence type="ECO:0000256" key="3">
    <source>
        <dbReference type="PROSITE-ProRule" id="PRU00433"/>
    </source>
</evidence>
<dbReference type="AlphaFoldDB" id="A0A2P5Z581"/>
<dbReference type="GeneID" id="93879141"/>
<dbReference type="GO" id="GO:0009055">
    <property type="term" value="F:electron transfer activity"/>
    <property type="evidence" value="ECO:0007669"/>
    <property type="project" value="InterPro"/>
</dbReference>
<dbReference type="GO" id="GO:0020037">
    <property type="term" value="F:heme binding"/>
    <property type="evidence" value="ECO:0007669"/>
    <property type="project" value="InterPro"/>
</dbReference>
<evidence type="ECO:0000256" key="2">
    <source>
        <dbReference type="ARBA" id="ARBA00023004"/>
    </source>
</evidence>
<evidence type="ECO:0000313" key="6">
    <source>
        <dbReference type="Proteomes" id="UP000247346"/>
    </source>
</evidence>
<reference evidence="5 6" key="1">
    <citation type="submission" date="2016-08" db="EMBL/GenBank/DDBJ databases">
        <authorList>
            <person name="Seilhamer J.J."/>
        </authorList>
    </citation>
    <scope>NUCLEOTIDE SEQUENCE [LARGE SCALE GENOMIC DNA]</scope>
    <source>
        <strain evidence="5 6">CFBP4641</strain>
    </source>
</reference>
<evidence type="ECO:0000256" key="1">
    <source>
        <dbReference type="ARBA" id="ARBA00022723"/>
    </source>
</evidence>
<dbReference type="STRING" id="56458.SB85_02175"/>
<keyword evidence="3" id="KW-0349">Heme</keyword>
<comment type="caution">
    <text evidence="5">The sequence shown here is derived from an EMBL/GenBank/DDBJ whole genome shotgun (WGS) entry which is preliminary data.</text>
</comment>
<dbReference type="Proteomes" id="UP000247346">
    <property type="component" value="Unassembled WGS sequence"/>
</dbReference>
<dbReference type="RefSeq" id="WP_010341696.1">
    <property type="nucleotide sequence ID" value="NZ_CP132343.1"/>
</dbReference>
<accession>A0A2P5Z581</accession>
<gene>
    <name evidence="5" type="ORF">XsacCFBP4641_07965</name>
</gene>
<feature type="domain" description="Cytochrome c" evidence="4">
    <location>
        <begin position="37"/>
        <end position="158"/>
    </location>
</feature>
<dbReference type="GO" id="GO:0046872">
    <property type="term" value="F:metal ion binding"/>
    <property type="evidence" value="ECO:0007669"/>
    <property type="project" value="UniProtKB-KW"/>
</dbReference>
<sequence length="454" mass="49198">MHQSPSSPSTSSRSDRTRGAEQALLWSALGSLLLVLSPRAAAVPAFARQTGSSCADCHIGAYGPALTPYGMRFKLGGYTDSDGNGTKIPASAQLTATRSVPARGESRTRFSEADLYLAGRITDNVGGYVKVATSNNGKNDYTTRLDNVDLRAVLKSFQLGGKDTLLGVSVNNNPGSQDPIGMLPNASGLGPASAYASSTTLLNQSSLSNRVIGTSVYGLYDRNWYGELGTYTALPVSTQDDLGYAIGGDPGKLSDTGYLRLSYMKDLKRQFFSAGVVALTTRRQLPRSTGPRDDFTDLGYDLNYQFLGTREHILKLGYLNIYERRRYGSALIDPIDPTVAGPRRASVRDQSFSLNYTYKQSYSLLLAHFINTGSDDPFRYRPYGAPDTTSNLISASWAPFGKDDSYSSISNLRLSATWFRFSKFNGTTGNVFGATPVTRPRDLNQFSLGLSLAF</sequence>
<keyword evidence="1 3" id="KW-0479">Metal-binding</keyword>
<proteinExistence type="predicted"/>
<dbReference type="EMBL" id="MDEK01000006">
    <property type="protein sequence ID" value="PPU83100.1"/>
    <property type="molecule type" value="Genomic_DNA"/>
</dbReference>
<organism evidence="5 6">
    <name type="scientific">Xanthomonas sacchari</name>
    <dbReference type="NCBI Taxonomy" id="56458"/>
    <lineage>
        <taxon>Bacteria</taxon>
        <taxon>Pseudomonadati</taxon>
        <taxon>Pseudomonadota</taxon>
        <taxon>Gammaproteobacteria</taxon>
        <taxon>Lysobacterales</taxon>
        <taxon>Lysobacteraceae</taxon>
        <taxon>Xanthomonas</taxon>
    </lineage>
</organism>
<dbReference type="InterPro" id="IPR009056">
    <property type="entry name" value="Cyt_c-like_dom"/>
</dbReference>
<name>A0A2P5Z581_9XANT</name>
<evidence type="ECO:0000259" key="4">
    <source>
        <dbReference type="PROSITE" id="PS51007"/>
    </source>
</evidence>
<protein>
    <submittedName>
        <fullName evidence="5">Cytochrome C</fullName>
    </submittedName>
</protein>
<dbReference type="OrthoDB" id="5391020at2"/>
<keyword evidence="2 3" id="KW-0408">Iron</keyword>
<evidence type="ECO:0000313" key="5">
    <source>
        <dbReference type="EMBL" id="PPU83100.1"/>
    </source>
</evidence>
<dbReference type="PROSITE" id="PS51007">
    <property type="entry name" value="CYTC"/>
    <property type="match status" value="1"/>
</dbReference>